<gene>
    <name evidence="3" type="ORF">JN10_0159</name>
</gene>
<evidence type="ECO:0000259" key="2">
    <source>
        <dbReference type="Pfam" id="PF13577"/>
    </source>
</evidence>
<proteinExistence type="predicted"/>
<dbReference type="InterPro" id="IPR032710">
    <property type="entry name" value="NTF2-like_dom_sf"/>
</dbReference>
<dbReference type="RefSeq" id="WP_083984656.1">
    <property type="nucleotide sequence ID" value="NZ_CP015963.1"/>
</dbReference>
<evidence type="ECO:0000256" key="1">
    <source>
        <dbReference type="SAM" id="MobiDB-lite"/>
    </source>
</evidence>
<dbReference type="Gene3D" id="3.10.450.50">
    <property type="match status" value="1"/>
</dbReference>
<dbReference type="AlphaFoldDB" id="A0A562USG7"/>
<comment type="caution">
    <text evidence="3">The sequence shown here is derived from an EMBL/GenBank/DDBJ whole genome shotgun (WGS) entry which is preliminary data.</text>
</comment>
<name>A0A562USG7_9SPHN</name>
<keyword evidence="4" id="KW-1185">Reference proteome</keyword>
<dbReference type="OrthoDB" id="7585039at2"/>
<dbReference type="EMBL" id="VLLK01000001">
    <property type="protein sequence ID" value="TWJ08547.1"/>
    <property type="molecule type" value="Genomic_DNA"/>
</dbReference>
<feature type="region of interest" description="Disordered" evidence="1">
    <location>
        <begin position="157"/>
        <end position="178"/>
    </location>
</feature>
<dbReference type="SUPFAM" id="SSF54427">
    <property type="entry name" value="NTF2-like"/>
    <property type="match status" value="1"/>
</dbReference>
<feature type="domain" description="SnoaL-like" evidence="2">
    <location>
        <begin position="4"/>
        <end position="136"/>
    </location>
</feature>
<evidence type="ECO:0000313" key="4">
    <source>
        <dbReference type="Proteomes" id="UP000320547"/>
    </source>
</evidence>
<organism evidence="3 4">
    <name type="scientific">Altererythrobacter ishigakiensis</name>
    <dbReference type="NCBI Taxonomy" id="476157"/>
    <lineage>
        <taxon>Bacteria</taxon>
        <taxon>Pseudomonadati</taxon>
        <taxon>Pseudomonadota</taxon>
        <taxon>Alphaproteobacteria</taxon>
        <taxon>Sphingomonadales</taxon>
        <taxon>Erythrobacteraceae</taxon>
        <taxon>Altererythrobacter</taxon>
    </lineage>
</organism>
<feature type="compositionally biased region" description="Polar residues" evidence="1">
    <location>
        <begin position="169"/>
        <end position="178"/>
    </location>
</feature>
<dbReference type="CDD" id="cd00531">
    <property type="entry name" value="NTF2_like"/>
    <property type="match status" value="1"/>
</dbReference>
<dbReference type="STRING" id="476157.GCA_001663155_00582"/>
<dbReference type="Proteomes" id="UP000320547">
    <property type="component" value="Unassembled WGS sequence"/>
</dbReference>
<dbReference type="Pfam" id="PF13577">
    <property type="entry name" value="SnoaL_4"/>
    <property type="match status" value="1"/>
</dbReference>
<accession>A0A562USG7</accession>
<protein>
    <submittedName>
        <fullName evidence="3">SnoaL-like protein</fullName>
    </submittedName>
</protein>
<evidence type="ECO:0000313" key="3">
    <source>
        <dbReference type="EMBL" id="TWJ08547.1"/>
    </source>
</evidence>
<sequence length="178" mass="20392">MSMRLEDREAIRDVIAAYAHAIDRRRWDMMPQLFHSDATFGFGPVQGNWEEFVGQAQAIINPCLATQHQLGQTQFGFENDSCHTETYFTAMHTIPAGYPVPDVFPDKGKIYSAVIAGRYVDRFENRDGAWRIAERTGLYDWREFREVEGVDLSELPEGMAGFHDDRDPSTPTVSRWRG</sequence>
<reference evidence="3 4" key="1">
    <citation type="submission" date="2019-07" db="EMBL/GenBank/DDBJ databases">
        <title>Genomic Encyclopedia of Archaeal and Bacterial Type Strains, Phase II (KMG-II): from individual species to whole genera.</title>
        <authorList>
            <person name="Goeker M."/>
        </authorList>
    </citation>
    <scope>NUCLEOTIDE SEQUENCE [LARGE SCALE GENOMIC DNA]</scope>
    <source>
        <strain evidence="3 4">ATCC BAA-2084</strain>
    </source>
</reference>
<dbReference type="InterPro" id="IPR037401">
    <property type="entry name" value="SnoaL-like"/>
</dbReference>